<protein>
    <submittedName>
        <fullName evidence="2">Uncharacterized protein</fullName>
    </submittedName>
</protein>
<accession>A0AAW3MI34</accession>
<gene>
    <name evidence="2" type="ORF">WJ96_23760</name>
</gene>
<keyword evidence="3" id="KW-1185">Reference proteome</keyword>
<feature type="region of interest" description="Disordered" evidence="1">
    <location>
        <begin position="81"/>
        <end position="106"/>
    </location>
</feature>
<evidence type="ECO:0000256" key="1">
    <source>
        <dbReference type="SAM" id="MobiDB-lite"/>
    </source>
</evidence>
<evidence type="ECO:0000313" key="3">
    <source>
        <dbReference type="Proteomes" id="UP000056453"/>
    </source>
</evidence>
<sequence>MAKSAEFLLGAASRYVKRKLLDPVGYANGTGHDCRYTGATRQLFAQRWRERAGLTSATNADNVDAVRGTTFYSKSARQHAEALMTKREHDHADHSVQHHYREDEVFKAVNEKQKRLNERYGPKPA</sequence>
<comment type="caution">
    <text evidence="2">The sequence shown here is derived from an EMBL/GenBank/DDBJ whole genome shotgun (WGS) entry which is preliminary data.</text>
</comment>
<organism evidence="2 3">
    <name type="scientific">Burkholderia ubonensis</name>
    <dbReference type="NCBI Taxonomy" id="101571"/>
    <lineage>
        <taxon>Bacteria</taxon>
        <taxon>Pseudomonadati</taxon>
        <taxon>Pseudomonadota</taxon>
        <taxon>Betaproteobacteria</taxon>
        <taxon>Burkholderiales</taxon>
        <taxon>Burkholderiaceae</taxon>
        <taxon>Burkholderia</taxon>
        <taxon>Burkholderia cepacia complex</taxon>
    </lineage>
</organism>
<dbReference type="EMBL" id="LPBJ01000119">
    <property type="protein sequence ID" value="KVP85250.1"/>
    <property type="molecule type" value="Genomic_DNA"/>
</dbReference>
<dbReference type="RefSeq" id="WP_059957927.1">
    <property type="nucleotide sequence ID" value="NZ_LPBJ01000119.1"/>
</dbReference>
<dbReference type="AlphaFoldDB" id="A0AAW3MI34"/>
<reference evidence="2 3" key="1">
    <citation type="submission" date="2015-11" db="EMBL/GenBank/DDBJ databases">
        <title>Expanding the genomic diversity of Burkholderia species for the development of highly accurate diagnostics.</title>
        <authorList>
            <person name="Sahl J."/>
            <person name="Keim P."/>
            <person name="Wagner D."/>
        </authorList>
    </citation>
    <scope>NUCLEOTIDE SEQUENCE [LARGE SCALE GENOMIC DNA]</scope>
    <source>
        <strain evidence="2 3">MSMB1808WGS</strain>
    </source>
</reference>
<dbReference type="Proteomes" id="UP000056453">
    <property type="component" value="Unassembled WGS sequence"/>
</dbReference>
<proteinExistence type="predicted"/>
<evidence type="ECO:0000313" key="2">
    <source>
        <dbReference type="EMBL" id="KVP85250.1"/>
    </source>
</evidence>
<name>A0AAW3MI34_9BURK</name>